<feature type="transmembrane region" description="Helical" evidence="2">
    <location>
        <begin position="130"/>
        <end position="157"/>
    </location>
</feature>
<dbReference type="PANTHER" id="PTHR22907:SF54">
    <property type="entry name" value="GH04558P"/>
    <property type="match status" value="1"/>
</dbReference>
<keyword evidence="2" id="KW-0812">Transmembrane</keyword>
<keyword evidence="2" id="KW-0472">Membrane</keyword>
<evidence type="ECO:0000256" key="1">
    <source>
        <dbReference type="ARBA" id="ARBA00022729"/>
    </source>
</evidence>
<keyword evidence="2" id="KW-1133">Transmembrane helix</keyword>
<proteinExistence type="predicted"/>
<dbReference type="InterPro" id="IPR051962">
    <property type="entry name" value="Cuticlin"/>
</dbReference>
<dbReference type="AlphaFoldDB" id="A0A915NXP0"/>
<evidence type="ECO:0000313" key="3">
    <source>
        <dbReference type="Proteomes" id="UP000887560"/>
    </source>
</evidence>
<dbReference type="PANTHER" id="PTHR22907">
    <property type="entry name" value="GH04558P"/>
    <property type="match status" value="1"/>
</dbReference>
<evidence type="ECO:0000256" key="2">
    <source>
        <dbReference type="SAM" id="Phobius"/>
    </source>
</evidence>
<sequence length="164" mass="18097">LFSVNYCSVDPLILPTPTYSVNSLKANVLSACSITVCLKDSGRCDGITPPECSPPIASDSVDYTKRDKRGIKSDEWELHSPLITVFDPVDRDNEDNDFNQKEEALPFSFTKAKLSQPQPTQQPPEFCLSIISLCALVSISTFLLTIISGSILIILLFRDPTIDK</sequence>
<organism evidence="3 4">
    <name type="scientific">Meloidogyne floridensis</name>
    <dbReference type="NCBI Taxonomy" id="298350"/>
    <lineage>
        <taxon>Eukaryota</taxon>
        <taxon>Metazoa</taxon>
        <taxon>Ecdysozoa</taxon>
        <taxon>Nematoda</taxon>
        <taxon>Chromadorea</taxon>
        <taxon>Rhabditida</taxon>
        <taxon>Tylenchina</taxon>
        <taxon>Tylenchomorpha</taxon>
        <taxon>Tylenchoidea</taxon>
        <taxon>Meloidogynidae</taxon>
        <taxon>Meloidogyninae</taxon>
        <taxon>Meloidogyne</taxon>
    </lineage>
</organism>
<keyword evidence="3" id="KW-1185">Reference proteome</keyword>
<dbReference type="Proteomes" id="UP000887560">
    <property type="component" value="Unplaced"/>
</dbReference>
<keyword evidence="1" id="KW-0732">Signal</keyword>
<dbReference type="WBParaSite" id="scf7180000421159.g6406">
    <property type="protein sequence ID" value="scf7180000421159.g6406"/>
    <property type="gene ID" value="scf7180000421159.g6406"/>
</dbReference>
<reference evidence="4" key="1">
    <citation type="submission" date="2022-11" db="UniProtKB">
        <authorList>
            <consortium name="WormBaseParasite"/>
        </authorList>
    </citation>
    <scope>IDENTIFICATION</scope>
</reference>
<name>A0A915NXP0_9BILA</name>
<accession>A0A915NXP0</accession>
<protein>
    <submittedName>
        <fullName evidence="4">Uncharacterized protein</fullName>
    </submittedName>
</protein>
<evidence type="ECO:0000313" key="4">
    <source>
        <dbReference type="WBParaSite" id="scf7180000421159.g6406"/>
    </source>
</evidence>